<dbReference type="InterPro" id="IPR018422">
    <property type="entry name" value="Cation/H_exchanger_CPA1"/>
</dbReference>
<dbReference type="Pfam" id="PF02096">
    <property type="entry name" value="60KD_IMP"/>
    <property type="match status" value="1"/>
</dbReference>
<evidence type="ECO:0000256" key="2">
    <source>
        <dbReference type="ARBA" id="ARBA00022448"/>
    </source>
</evidence>
<feature type="domain" description="Membrane insertase YidC/Oxa/ALB C-terminal" evidence="14">
    <location>
        <begin position="144"/>
        <end position="338"/>
    </location>
</feature>
<dbReference type="GO" id="GO:0005770">
    <property type="term" value="C:late endosome"/>
    <property type="evidence" value="ECO:0007669"/>
    <property type="project" value="TreeGrafter"/>
</dbReference>
<dbReference type="GO" id="GO:0015385">
    <property type="term" value="F:sodium:proton antiporter activity"/>
    <property type="evidence" value="ECO:0007669"/>
    <property type="project" value="InterPro"/>
</dbReference>
<evidence type="ECO:0000259" key="13">
    <source>
        <dbReference type="Pfam" id="PF00999"/>
    </source>
</evidence>
<feature type="compositionally biased region" description="Low complexity" evidence="11">
    <location>
        <begin position="1099"/>
        <end position="1108"/>
    </location>
</feature>
<dbReference type="NCBIfam" id="TIGR00840">
    <property type="entry name" value="b_cpa1"/>
    <property type="match status" value="1"/>
</dbReference>
<dbReference type="GO" id="GO:0015386">
    <property type="term" value="F:potassium:proton antiporter activity"/>
    <property type="evidence" value="ECO:0007669"/>
    <property type="project" value="TreeGrafter"/>
</dbReference>
<gene>
    <name evidence="15" type="ORF">D9613_003900</name>
</gene>
<feature type="transmembrane region" description="Helical" evidence="12">
    <location>
        <begin position="769"/>
        <end position="789"/>
    </location>
</feature>
<dbReference type="Pfam" id="PF00999">
    <property type="entry name" value="Na_H_Exchanger"/>
    <property type="match status" value="1"/>
</dbReference>
<organism evidence="15 16">
    <name type="scientific">Agrocybe pediades</name>
    <dbReference type="NCBI Taxonomy" id="84607"/>
    <lineage>
        <taxon>Eukaryota</taxon>
        <taxon>Fungi</taxon>
        <taxon>Dikarya</taxon>
        <taxon>Basidiomycota</taxon>
        <taxon>Agaricomycotina</taxon>
        <taxon>Agaricomycetes</taxon>
        <taxon>Agaricomycetidae</taxon>
        <taxon>Agaricales</taxon>
        <taxon>Agaricineae</taxon>
        <taxon>Strophariaceae</taxon>
        <taxon>Agrocybe</taxon>
    </lineage>
</organism>
<feature type="region of interest" description="Disordered" evidence="11">
    <location>
        <begin position="1045"/>
        <end position="1155"/>
    </location>
</feature>
<feature type="compositionally biased region" description="Polar residues" evidence="11">
    <location>
        <begin position="933"/>
        <end position="945"/>
    </location>
</feature>
<feature type="transmembrane region" description="Helical" evidence="12">
    <location>
        <begin position="416"/>
        <end position="438"/>
    </location>
</feature>
<name>A0A8H4VKN2_9AGAR</name>
<keyword evidence="5" id="KW-0915">Sodium</keyword>
<keyword evidence="16" id="KW-1185">Reference proteome</keyword>
<keyword evidence="7 12" id="KW-0472">Membrane</keyword>
<protein>
    <recommendedName>
        <fullName evidence="9">Sodium/hydrogen exchanger</fullName>
    </recommendedName>
</protein>
<evidence type="ECO:0000256" key="11">
    <source>
        <dbReference type="SAM" id="MobiDB-lite"/>
    </source>
</evidence>
<feature type="region of interest" description="Disordered" evidence="11">
    <location>
        <begin position="387"/>
        <end position="408"/>
    </location>
</feature>
<keyword evidence="8 9" id="KW-0739">Sodium transport</keyword>
<keyword evidence="3 9" id="KW-0812">Transmembrane</keyword>
<dbReference type="CDD" id="cd20069">
    <property type="entry name" value="5TM_Oxa1-like"/>
    <property type="match status" value="1"/>
</dbReference>
<dbReference type="InterPro" id="IPR004709">
    <property type="entry name" value="NaH_exchanger"/>
</dbReference>
<evidence type="ECO:0000256" key="3">
    <source>
        <dbReference type="ARBA" id="ARBA00022692"/>
    </source>
</evidence>
<evidence type="ECO:0000256" key="10">
    <source>
        <dbReference type="RuleBase" id="RU003945"/>
    </source>
</evidence>
<feature type="compositionally biased region" description="Polar residues" evidence="11">
    <location>
        <begin position="28"/>
        <end position="40"/>
    </location>
</feature>
<feature type="transmembrane region" description="Helical" evidence="12">
    <location>
        <begin position="478"/>
        <end position="495"/>
    </location>
</feature>
<dbReference type="GO" id="GO:0000329">
    <property type="term" value="C:fungal-type vacuole membrane"/>
    <property type="evidence" value="ECO:0007669"/>
    <property type="project" value="TreeGrafter"/>
</dbReference>
<feature type="transmembrane region" description="Helical" evidence="12">
    <location>
        <begin position="296"/>
        <end position="314"/>
    </location>
</feature>
<proteinExistence type="inferred from homology"/>
<feature type="transmembrane region" description="Helical" evidence="12">
    <location>
        <begin position="444"/>
        <end position="466"/>
    </location>
</feature>
<dbReference type="PRINTS" id="PR01084">
    <property type="entry name" value="NAHEXCHNGR"/>
</dbReference>
<dbReference type="PANTHER" id="PTHR10110:SF187">
    <property type="entry name" value="SODIUM_HYDROGEN EXCHANGER"/>
    <property type="match status" value="1"/>
</dbReference>
<comment type="subcellular location">
    <subcellularLocation>
        <location evidence="1 10">Membrane</location>
        <topology evidence="1 10">Multi-pass membrane protein</topology>
    </subcellularLocation>
</comment>
<feature type="transmembrane region" description="Helical" evidence="12">
    <location>
        <begin position="215"/>
        <end position="237"/>
    </location>
</feature>
<sequence length="1155" mass="124954">MRAARTCTANRSSILVTPAAYRQLSLWGSSSKPAPTSESMTPAPEVPTSTPEEATSAVGQAPLESALPPADATSAVDPTAIVPSSIDSTAVDTLTSQVADAVVNHVPAALQYGDLAAMGLAGWTPAGLIRWSFELINVTTGMPWFWTIVAGTAFWRLACVPLAVKGMQASARLQPHQAELMAMQAEVKKASAKKDPMEMQKASLMMREFYKKHDINPLGGLISLIQLPITLGIFFGVQKLCSFPVEQLKWSGVSFLPDLTAADPTYLMPLALCALINMQISVGAKDINTIERPDMGHFMNAMRILTIPGVWFMSAFPSGLLLSLMTTAVLTTAQSLVLRLPAIRHRLGMPITPPESVGKLPSFKSSFLRAKSMLSNDFQTRLEKARREAVQRQRQAKNTSRRPSLSLHPQKASEMVFKLASMTIAAAAAAATTAAPVAEEEEYYSSWSLFLVCSLLILSLLTSYYLQIKRIRAVHETLVSIFAGMFVGLIIRLAPGTMIREMLTFKHTLFFNLLLPPIILNSGYELKQDNFFRNFGSILTFAFLGTFISAVGVGILVFIYSYLGIDTDRLPLIECLIFGSTLSATDPVTILAIFNQYKVDPKLYTVIFGESLLNDAVSIVMYETLSQFHGTEVYLMSIFHGVGIFLLSFTVSMALGVAFGLATSLMLKHSYLHLYPSIESCLVSLCAYTCYFFSNGLSMSGIVSLLFCGITLKHYAYHTMSRRTQRATKYIFSTLARLSENFIFIYLGMSLFTSAPVSEPVFSYVKPVFIFITTIAVVFTRYAAVFPLSEGINLFQKHVRGQRNEELPHSYQMMLFWAGLRGAVGVALAAGFKGPNAQMMRTTVLIVVVLTVLIFGGTTARMLEVLGIRTGVEDDVSVSSDEDEAVNPPSRNAWVGRGGGGHGRWNRFAEEDSSALHSPGGPRGPGRIGSHYASRSYNHQFQSSHDGGPQSPLVRGGDNNNTMFSPTSSESYDSDGGEVLPLAPTSHDNQNERTGHPPRQNSFTASMGIGEDGKWFQALDERYLLPIFSNATASRTFHARRARRTSGMAGVGASSASNLGTPADSEDEVDLAGQDVEMGRQGGRQPHVINIGGGGGSGANNNNNSSSNNGGGGGSGPGNFNNSRSVSTDDSRIERGLPSPVLRSGANGSGDARFS</sequence>
<evidence type="ECO:0000256" key="5">
    <source>
        <dbReference type="ARBA" id="ARBA00023053"/>
    </source>
</evidence>
<feature type="domain" description="Cation/H+ exchanger transmembrane" evidence="13">
    <location>
        <begin position="457"/>
        <end position="864"/>
    </location>
</feature>
<dbReference type="InterPro" id="IPR006153">
    <property type="entry name" value="Cation/H_exchanger_TM"/>
</dbReference>
<dbReference type="GO" id="GO:0007035">
    <property type="term" value="P:vacuolar acidification"/>
    <property type="evidence" value="ECO:0007669"/>
    <property type="project" value="TreeGrafter"/>
</dbReference>
<feature type="compositionally biased region" description="Low complexity" evidence="11">
    <location>
        <begin position="1046"/>
        <end position="1057"/>
    </location>
</feature>
<keyword evidence="9" id="KW-0050">Antiport</keyword>
<dbReference type="Gene3D" id="6.10.140.1330">
    <property type="match status" value="1"/>
</dbReference>
<comment type="similarity">
    <text evidence="10">Belongs to the OXA1/ALB3/YidC family.</text>
</comment>
<feature type="region of interest" description="Disordered" evidence="11">
    <location>
        <begin position="876"/>
        <end position="1005"/>
    </location>
</feature>
<dbReference type="GO" id="GO:0005769">
    <property type="term" value="C:early endosome"/>
    <property type="evidence" value="ECO:0007669"/>
    <property type="project" value="TreeGrafter"/>
</dbReference>
<keyword evidence="4 12" id="KW-1133">Transmembrane helix</keyword>
<evidence type="ECO:0000256" key="12">
    <source>
        <dbReference type="SAM" id="Phobius"/>
    </source>
</evidence>
<evidence type="ECO:0000313" key="16">
    <source>
        <dbReference type="Proteomes" id="UP000521872"/>
    </source>
</evidence>
<feature type="region of interest" description="Disordered" evidence="11">
    <location>
        <begin position="28"/>
        <end position="57"/>
    </location>
</feature>
<feature type="transmembrane region" description="Helical" evidence="12">
    <location>
        <begin position="634"/>
        <end position="662"/>
    </location>
</feature>
<feature type="transmembrane region" description="Helical" evidence="12">
    <location>
        <begin position="538"/>
        <end position="563"/>
    </location>
</feature>
<evidence type="ECO:0000259" key="14">
    <source>
        <dbReference type="Pfam" id="PF02096"/>
    </source>
</evidence>
<evidence type="ECO:0000256" key="9">
    <source>
        <dbReference type="RuleBase" id="RU003722"/>
    </source>
</evidence>
<evidence type="ECO:0000256" key="8">
    <source>
        <dbReference type="ARBA" id="ARBA00023201"/>
    </source>
</evidence>
<evidence type="ECO:0000256" key="1">
    <source>
        <dbReference type="ARBA" id="ARBA00004141"/>
    </source>
</evidence>
<evidence type="ECO:0000313" key="15">
    <source>
        <dbReference type="EMBL" id="KAF4611475.1"/>
    </source>
</evidence>
<feature type="compositionally biased region" description="Acidic residues" evidence="11">
    <location>
        <begin position="876"/>
        <end position="885"/>
    </location>
</feature>
<dbReference type="InterPro" id="IPR028055">
    <property type="entry name" value="YidC/Oxa/ALB_C"/>
</dbReference>
<evidence type="ECO:0000256" key="4">
    <source>
        <dbReference type="ARBA" id="ARBA00022989"/>
    </source>
</evidence>
<keyword evidence="2 9" id="KW-0813">Transport</keyword>
<keyword evidence="6 9" id="KW-0406">Ion transport</keyword>
<reference evidence="15 16" key="1">
    <citation type="submission" date="2019-12" db="EMBL/GenBank/DDBJ databases">
        <authorList>
            <person name="Floudas D."/>
            <person name="Bentzer J."/>
            <person name="Ahren D."/>
            <person name="Johansson T."/>
            <person name="Persson P."/>
            <person name="Tunlid A."/>
        </authorList>
    </citation>
    <scope>NUCLEOTIDE SEQUENCE [LARGE SCALE GENOMIC DNA]</scope>
    <source>
        <strain evidence="15 16">CBS 102.39</strain>
    </source>
</reference>
<comment type="similarity">
    <text evidence="9">Belongs to the monovalent cation:proton antiporter 1 (CPA1) transporter (TC 2.A.36) family.</text>
</comment>
<dbReference type="AlphaFoldDB" id="A0A8H4VKN2"/>
<feature type="transmembrane region" description="Helical" evidence="12">
    <location>
        <begin position="844"/>
        <end position="863"/>
    </location>
</feature>
<evidence type="ECO:0000256" key="7">
    <source>
        <dbReference type="ARBA" id="ARBA00023136"/>
    </source>
</evidence>
<dbReference type="EMBL" id="JAACJL010000057">
    <property type="protein sequence ID" value="KAF4611475.1"/>
    <property type="molecule type" value="Genomic_DNA"/>
</dbReference>
<feature type="compositionally biased region" description="Polar residues" evidence="11">
    <location>
        <begin position="958"/>
        <end position="971"/>
    </location>
</feature>
<evidence type="ECO:0000256" key="6">
    <source>
        <dbReference type="ARBA" id="ARBA00023065"/>
    </source>
</evidence>
<dbReference type="PANTHER" id="PTHR10110">
    <property type="entry name" value="SODIUM/HYDROGEN EXCHANGER"/>
    <property type="match status" value="1"/>
</dbReference>
<dbReference type="Proteomes" id="UP000521872">
    <property type="component" value="Unassembled WGS sequence"/>
</dbReference>
<feature type="transmembrane region" description="Helical" evidence="12">
    <location>
        <begin position="738"/>
        <end position="757"/>
    </location>
</feature>
<accession>A0A8H4VKN2</accession>
<comment type="caution">
    <text evidence="15">The sequence shown here is derived from an EMBL/GenBank/DDBJ whole genome shotgun (WGS) entry which is preliminary data.</text>
</comment>